<dbReference type="InterPro" id="IPR010837">
    <property type="entry name" value="Conjugal_tfr_TrbH"/>
</dbReference>
<accession>A0A378JHK8</accession>
<dbReference type="Proteomes" id="UP000254794">
    <property type="component" value="Unassembled WGS sequence"/>
</dbReference>
<organism evidence="2 3">
    <name type="scientific">Legionella busanensis</name>
    <dbReference type="NCBI Taxonomy" id="190655"/>
    <lineage>
        <taxon>Bacteria</taxon>
        <taxon>Pseudomonadati</taxon>
        <taxon>Pseudomonadota</taxon>
        <taxon>Gammaproteobacteria</taxon>
        <taxon>Legionellales</taxon>
        <taxon>Legionellaceae</taxon>
        <taxon>Legionella</taxon>
    </lineage>
</organism>
<proteinExistence type="predicted"/>
<name>A0A378JHK8_9GAMM</name>
<evidence type="ECO:0000256" key="1">
    <source>
        <dbReference type="SAM" id="SignalP"/>
    </source>
</evidence>
<gene>
    <name evidence="2" type="ORF">NCTC13316_00235</name>
</gene>
<feature type="chain" id="PRO_5016763536" evidence="1">
    <location>
        <begin position="22"/>
        <end position="137"/>
    </location>
</feature>
<dbReference type="AlphaFoldDB" id="A0A378JHK8"/>
<sequence>MMRQLCILWLAVMLSSCTGIRYGNFTPVSQSRDAYLAQDAVAQLRQVYPPAQHTFCINQKVKDAFGMNLMYELRKKGYGVIETNCPKQKANLFYVVDEIEPRNLYRTSLYIGSQTLSKVYAQTNKKLLPVSAWSHKE</sequence>
<evidence type="ECO:0000313" key="2">
    <source>
        <dbReference type="EMBL" id="STX50168.1"/>
    </source>
</evidence>
<reference evidence="2 3" key="1">
    <citation type="submission" date="2018-06" db="EMBL/GenBank/DDBJ databases">
        <authorList>
            <consortium name="Pathogen Informatics"/>
            <person name="Doyle S."/>
        </authorList>
    </citation>
    <scope>NUCLEOTIDE SEQUENCE [LARGE SCALE GENOMIC DNA]</scope>
    <source>
        <strain evidence="2 3">NCTC13316</strain>
    </source>
</reference>
<keyword evidence="1" id="KW-0732">Signal</keyword>
<keyword evidence="3" id="KW-1185">Reference proteome</keyword>
<feature type="signal peptide" evidence="1">
    <location>
        <begin position="1"/>
        <end position="21"/>
    </location>
</feature>
<dbReference type="PROSITE" id="PS51257">
    <property type="entry name" value="PROKAR_LIPOPROTEIN"/>
    <property type="match status" value="1"/>
</dbReference>
<protein>
    <submittedName>
        <fullName evidence="2">Conjugal transfer protein TrbH</fullName>
    </submittedName>
</protein>
<dbReference type="Pfam" id="PF07283">
    <property type="entry name" value="TrbH"/>
    <property type="match status" value="2"/>
</dbReference>
<dbReference type="NCBIfam" id="NF010457">
    <property type="entry name" value="PRK13883.1-4"/>
    <property type="match status" value="1"/>
</dbReference>
<dbReference type="EMBL" id="UGOD01000001">
    <property type="protein sequence ID" value="STX50168.1"/>
    <property type="molecule type" value="Genomic_DNA"/>
</dbReference>
<evidence type="ECO:0000313" key="3">
    <source>
        <dbReference type="Proteomes" id="UP000254794"/>
    </source>
</evidence>